<gene>
    <name evidence="1" type="ORF">THAOC_37254</name>
</gene>
<dbReference type="OrthoDB" id="120976at2759"/>
<dbReference type="Pfam" id="PF13516">
    <property type="entry name" value="LRR_6"/>
    <property type="match status" value="2"/>
</dbReference>
<reference evidence="1 2" key="1">
    <citation type="journal article" date="2012" name="Genome Biol.">
        <title>Genome and low-iron response of an oceanic diatom adapted to chronic iron limitation.</title>
        <authorList>
            <person name="Lommer M."/>
            <person name="Specht M."/>
            <person name="Roy A.S."/>
            <person name="Kraemer L."/>
            <person name="Andreson R."/>
            <person name="Gutowska M.A."/>
            <person name="Wolf J."/>
            <person name="Bergner S.V."/>
            <person name="Schilhabel M.B."/>
            <person name="Klostermeier U.C."/>
            <person name="Beiko R.G."/>
            <person name="Rosenstiel P."/>
            <person name="Hippler M."/>
            <person name="Laroche J."/>
        </authorList>
    </citation>
    <scope>NUCLEOTIDE SEQUENCE [LARGE SCALE GENOMIC DNA]</scope>
    <source>
        <strain evidence="1 2">CCMP1005</strain>
    </source>
</reference>
<comment type="caution">
    <text evidence="1">The sequence shown here is derived from an EMBL/GenBank/DDBJ whole genome shotgun (WGS) entry which is preliminary data.</text>
</comment>
<dbReference type="InterPro" id="IPR001611">
    <property type="entry name" value="Leu-rich_rpt"/>
</dbReference>
<accession>K0QZ20</accession>
<dbReference type="PANTHER" id="PTHR24114">
    <property type="entry name" value="LEUCINE RICH REPEAT FAMILY PROTEIN"/>
    <property type="match status" value="1"/>
</dbReference>
<keyword evidence="2" id="KW-1185">Reference proteome</keyword>
<evidence type="ECO:0000313" key="1">
    <source>
        <dbReference type="EMBL" id="EJK44225.1"/>
    </source>
</evidence>
<organism evidence="1 2">
    <name type="scientific">Thalassiosira oceanica</name>
    <name type="common">Marine diatom</name>
    <dbReference type="NCBI Taxonomy" id="159749"/>
    <lineage>
        <taxon>Eukaryota</taxon>
        <taxon>Sar</taxon>
        <taxon>Stramenopiles</taxon>
        <taxon>Ochrophyta</taxon>
        <taxon>Bacillariophyta</taxon>
        <taxon>Coscinodiscophyceae</taxon>
        <taxon>Thalassiosirophycidae</taxon>
        <taxon>Thalassiosirales</taxon>
        <taxon>Thalassiosiraceae</taxon>
        <taxon>Thalassiosira</taxon>
    </lineage>
</organism>
<protein>
    <submittedName>
        <fullName evidence="1">Uncharacterized protein</fullName>
    </submittedName>
</protein>
<evidence type="ECO:0000313" key="2">
    <source>
        <dbReference type="Proteomes" id="UP000266841"/>
    </source>
</evidence>
<dbReference type="SMART" id="SM00368">
    <property type="entry name" value="LRR_RI"/>
    <property type="match status" value="2"/>
</dbReference>
<dbReference type="PANTHER" id="PTHR24114:SF2">
    <property type="entry name" value="F-BOX DOMAIN-CONTAINING PROTEIN-RELATED"/>
    <property type="match status" value="1"/>
</dbReference>
<dbReference type="Proteomes" id="UP000266841">
    <property type="component" value="Unassembled WGS sequence"/>
</dbReference>
<dbReference type="AlphaFoldDB" id="K0QZ20"/>
<sequence length="408" mass="46054">MPGRQRQLCEQCCPGVSKTKCTYCRKEKLYLKDYPLPDVPSSHWLGRGLTDEYIQEVKDFLRAMQVTTLMLRSPDEVDEYRMAFLQHDKTQLRHDDALVPHWQQFTNALESYDGIFDEKQLYHSYRRCCFRLAGIELHSSVIDMLGPALATPSDAERTDTAEGCSDRAEGNSLFVLAKICLLDGNSGSTKAYRLDFSGNSMSSSVATHIADVIASNSSRLVKLNLTDNQLTDSDAQAIGQALRSNTTLERLCVQGNDFTQVGVAAIRDAVISPGCTFQAVLNSEHMVSIDLPYSSGKLYPDFRRKYCYNNELTDVAEIEQRKICYIFASRHGSGTDYQLLCEELGDLSTKLLPFGMKRVFDCSYEYFAGNYSVGKLDWCSEEQHVPPLSIAHEILRSWELAKHQDCCR</sequence>
<dbReference type="InterPro" id="IPR052394">
    <property type="entry name" value="LRR-containing"/>
</dbReference>
<proteinExistence type="predicted"/>
<dbReference type="Gene3D" id="3.80.10.10">
    <property type="entry name" value="Ribonuclease Inhibitor"/>
    <property type="match status" value="1"/>
</dbReference>
<dbReference type="InterPro" id="IPR032675">
    <property type="entry name" value="LRR_dom_sf"/>
</dbReference>
<name>K0QZ20_THAOC</name>
<dbReference type="EMBL" id="AGNL01050004">
    <property type="protein sequence ID" value="EJK44225.1"/>
    <property type="molecule type" value="Genomic_DNA"/>
</dbReference>
<dbReference type="SUPFAM" id="SSF52047">
    <property type="entry name" value="RNI-like"/>
    <property type="match status" value="1"/>
</dbReference>